<evidence type="ECO:0008006" key="3">
    <source>
        <dbReference type="Google" id="ProtNLM"/>
    </source>
</evidence>
<organism evidence="1 2">
    <name type="scientific">Ferrimonas marina</name>
    <dbReference type="NCBI Taxonomy" id="299255"/>
    <lineage>
        <taxon>Bacteria</taxon>
        <taxon>Pseudomonadati</taxon>
        <taxon>Pseudomonadota</taxon>
        <taxon>Gammaproteobacteria</taxon>
        <taxon>Alteromonadales</taxon>
        <taxon>Ferrimonadaceae</taxon>
        <taxon>Ferrimonas</taxon>
    </lineage>
</organism>
<protein>
    <recommendedName>
        <fullName evidence="3">DUF4177 domain-containing protein</fullName>
    </recommendedName>
</protein>
<dbReference type="STRING" id="299255.SAMN02745129_4412"/>
<accession>A0A1M5YT81</accession>
<dbReference type="EMBL" id="FQXG01000008">
    <property type="protein sequence ID" value="SHI15266.1"/>
    <property type="molecule type" value="Genomic_DNA"/>
</dbReference>
<dbReference type="RefSeq" id="WP_067660015.1">
    <property type="nucleotide sequence ID" value="NZ_FQXG01000008.1"/>
</dbReference>
<evidence type="ECO:0000313" key="1">
    <source>
        <dbReference type="EMBL" id="SHI15266.1"/>
    </source>
</evidence>
<dbReference type="OrthoDB" id="9799495at2"/>
<name>A0A1M5YT81_9GAMM</name>
<dbReference type="AlphaFoldDB" id="A0A1M5YT81"/>
<reference evidence="1 2" key="1">
    <citation type="submission" date="2016-11" db="EMBL/GenBank/DDBJ databases">
        <authorList>
            <person name="Jaros S."/>
            <person name="Januszkiewicz K."/>
            <person name="Wedrychowicz H."/>
        </authorList>
    </citation>
    <scope>NUCLEOTIDE SEQUENCE [LARGE SCALE GENOMIC DNA]</scope>
    <source>
        <strain evidence="1 2">DSM 16917</strain>
    </source>
</reference>
<keyword evidence="2" id="KW-1185">Reference proteome</keyword>
<sequence>MSRYEYKIVDSRDVPSAGMFKGRERGDLEAYLNELGQQGWELVNVDFRELEGALEFAGVMKRAL</sequence>
<dbReference type="Proteomes" id="UP000184268">
    <property type="component" value="Unassembled WGS sequence"/>
</dbReference>
<proteinExistence type="predicted"/>
<gene>
    <name evidence="1" type="ORF">SAMN02745129_4412</name>
</gene>
<dbReference type="Pfam" id="PF13783">
    <property type="entry name" value="DUF4177"/>
    <property type="match status" value="1"/>
</dbReference>
<evidence type="ECO:0000313" key="2">
    <source>
        <dbReference type="Proteomes" id="UP000184268"/>
    </source>
</evidence>
<dbReference type="InterPro" id="IPR025234">
    <property type="entry name" value="YjzH-like"/>
</dbReference>